<accession>A0A8S1V3Z0</accession>
<keyword evidence="2" id="KW-1185">Reference proteome</keyword>
<evidence type="ECO:0000313" key="1">
    <source>
        <dbReference type="EMBL" id="CAD8172158.1"/>
    </source>
</evidence>
<protein>
    <submittedName>
        <fullName evidence="1">Uncharacterized protein</fullName>
    </submittedName>
</protein>
<proteinExistence type="predicted"/>
<comment type="caution">
    <text evidence="1">The sequence shown here is derived from an EMBL/GenBank/DDBJ whole genome shotgun (WGS) entry which is preliminary data.</text>
</comment>
<dbReference type="Proteomes" id="UP000689195">
    <property type="component" value="Unassembled WGS sequence"/>
</dbReference>
<organism evidence="1 2">
    <name type="scientific">Paramecium pentaurelia</name>
    <dbReference type="NCBI Taxonomy" id="43138"/>
    <lineage>
        <taxon>Eukaryota</taxon>
        <taxon>Sar</taxon>
        <taxon>Alveolata</taxon>
        <taxon>Ciliophora</taxon>
        <taxon>Intramacronucleata</taxon>
        <taxon>Oligohymenophorea</taxon>
        <taxon>Peniculida</taxon>
        <taxon>Parameciidae</taxon>
        <taxon>Paramecium</taxon>
    </lineage>
</organism>
<gene>
    <name evidence="1" type="ORF">PPENT_87.1.T0560119</name>
</gene>
<name>A0A8S1V3Z0_9CILI</name>
<sequence length="72" mass="8568">MMIQVSNAQIQSIITMLNQYALMNLVNKRDYIAYNVQKIEFMFLILNIKKNCLKCLNIFNKLKLNVMIQLIR</sequence>
<dbReference type="EMBL" id="CAJJDO010000056">
    <property type="protein sequence ID" value="CAD8172158.1"/>
    <property type="molecule type" value="Genomic_DNA"/>
</dbReference>
<reference evidence="1" key="1">
    <citation type="submission" date="2021-01" db="EMBL/GenBank/DDBJ databases">
        <authorList>
            <consortium name="Genoscope - CEA"/>
            <person name="William W."/>
        </authorList>
    </citation>
    <scope>NUCLEOTIDE SEQUENCE</scope>
</reference>
<evidence type="ECO:0000313" key="2">
    <source>
        <dbReference type="Proteomes" id="UP000689195"/>
    </source>
</evidence>
<dbReference type="AlphaFoldDB" id="A0A8S1V3Z0"/>